<sequence>MKKIDELDKSFSRNGRQDSRGWVWDDTRVFLAVARLGTLSAASRELKLGIATLSRRIERLEQALGIPLFVRQQTGYQLTEEGEDLLDKAEGLESAALAFASEVSAQAQISGKVRLATAENLATELILPALPAFYQRYPELSIELMTDSTTVNLHRRDADLALRMLKPERGNVTLRRLGVLGYGLYSSAEYASQRIEEIRPLSASGVMDSWASQSFFRDSFITWSDHYSHLPASQWIETALQGREPALRTTSLRSQVVAAQAGLGIALLPHFIGREADLRCLSAVTAIDQDIYLVMQTDLAHSRRVRAVADFLVELVNDNATRLSGEYWH</sequence>
<reference evidence="6 7" key="1">
    <citation type="submission" date="2024-02" db="EMBL/GenBank/DDBJ databases">
        <title>Bacteria isolated from the canopy kelp, Nereocystis luetkeana.</title>
        <authorList>
            <person name="Pfister C.A."/>
            <person name="Younker I.T."/>
            <person name="Light S.H."/>
        </authorList>
    </citation>
    <scope>NUCLEOTIDE SEQUENCE [LARGE SCALE GENOMIC DNA]</scope>
    <source>
        <strain evidence="6 7">TI.5.07</strain>
    </source>
</reference>
<dbReference type="EMBL" id="JBAKAP010000003">
    <property type="protein sequence ID" value="MEL0616065.1"/>
    <property type="molecule type" value="Genomic_DNA"/>
</dbReference>
<evidence type="ECO:0000256" key="3">
    <source>
        <dbReference type="ARBA" id="ARBA00023125"/>
    </source>
</evidence>
<dbReference type="InterPro" id="IPR036388">
    <property type="entry name" value="WH-like_DNA-bd_sf"/>
</dbReference>
<dbReference type="InterPro" id="IPR050176">
    <property type="entry name" value="LTTR"/>
</dbReference>
<dbReference type="Proteomes" id="UP001378242">
    <property type="component" value="Unassembled WGS sequence"/>
</dbReference>
<protein>
    <submittedName>
        <fullName evidence="6">LysR family transcriptional regulator</fullName>
    </submittedName>
</protein>
<organism evidence="6 7">
    <name type="scientific">Cobetia marina</name>
    <name type="common">Deleya marina</name>
    <dbReference type="NCBI Taxonomy" id="28258"/>
    <lineage>
        <taxon>Bacteria</taxon>
        <taxon>Pseudomonadati</taxon>
        <taxon>Pseudomonadota</taxon>
        <taxon>Gammaproteobacteria</taxon>
        <taxon>Oceanospirillales</taxon>
        <taxon>Halomonadaceae</taxon>
        <taxon>Cobetia</taxon>
    </lineage>
</organism>
<dbReference type="PROSITE" id="PS50931">
    <property type="entry name" value="HTH_LYSR"/>
    <property type="match status" value="1"/>
</dbReference>
<dbReference type="PANTHER" id="PTHR30579">
    <property type="entry name" value="TRANSCRIPTIONAL REGULATOR"/>
    <property type="match status" value="1"/>
</dbReference>
<dbReference type="Gene3D" id="1.10.10.10">
    <property type="entry name" value="Winged helix-like DNA-binding domain superfamily/Winged helix DNA-binding domain"/>
    <property type="match status" value="1"/>
</dbReference>
<name>A0ABU9GEB6_COBMA</name>
<dbReference type="Pfam" id="PF00126">
    <property type="entry name" value="HTH_1"/>
    <property type="match status" value="1"/>
</dbReference>
<dbReference type="InterPro" id="IPR036390">
    <property type="entry name" value="WH_DNA-bd_sf"/>
</dbReference>
<gene>
    <name evidence="6" type="ORF">V6243_04410</name>
</gene>
<evidence type="ECO:0000313" key="7">
    <source>
        <dbReference type="Proteomes" id="UP001378242"/>
    </source>
</evidence>
<dbReference type="InterPro" id="IPR005119">
    <property type="entry name" value="LysR_subst-bd"/>
</dbReference>
<keyword evidence="4" id="KW-0804">Transcription</keyword>
<dbReference type="InterPro" id="IPR000847">
    <property type="entry name" value="LysR_HTH_N"/>
</dbReference>
<evidence type="ECO:0000259" key="5">
    <source>
        <dbReference type="PROSITE" id="PS50931"/>
    </source>
</evidence>
<dbReference type="Gene3D" id="3.40.190.290">
    <property type="match status" value="1"/>
</dbReference>
<dbReference type="PANTHER" id="PTHR30579:SF3">
    <property type="entry name" value="TRANSCRIPTIONAL REGULATORY PROTEIN"/>
    <property type="match status" value="1"/>
</dbReference>
<keyword evidence="7" id="KW-1185">Reference proteome</keyword>
<dbReference type="SUPFAM" id="SSF53850">
    <property type="entry name" value="Periplasmic binding protein-like II"/>
    <property type="match status" value="1"/>
</dbReference>
<accession>A0ABU9GEB6</accession>
<comment type="caution">
    <text evidence="6">The sequence shown here is derived from an EMBL/GenBank/DDBJ whole genome shotgun (WGS) entry which is preliminary data.</text>
</comment>
<evidence type="ECO:0000256" key="2">
    <source>
        <dbReference type="ARBA" id="ARBA00023015"/>
    </source>
</evidence>
<comment type="similarity">
    <text evidence="1">Belongs to the LysR transcriptional regulatory family.</text>
</comment>
<dbReference type="RefSeq" id="WP_341541976.1">
    <property type="nucleotide sequence ID" value="NZ_JBAKAP010000003.1"/>
</dbReference>
<keyword evidence="2" id="KW-0805">Transcription regulation</keyword>
<dbReference type="Pfam" id="PF03466">
    <property type="entry name" value="LysR_substrate"/>
    <property type="match status" value="1"/>
</dbReference>
<evidence type="ECO:0000256" key="1">
    <source>
        <dbReference type="ARBA" id="ARBA00009437"/>
    </source>
</evidence>
<keyword evidence="3" id="KW-0238">DNA-binding</keyword>
<evidence type="ECO:0000313" key="6">
    <source>
        <dbReference type="EMBL" id="MEL0616065.1"/>
    </source>
</evidence>
<proteinExistence type="inferred from homology"/>
<dbReference type="SUPFAM" id="SSF46785">
    <property type="entry name" value="Winged helix' DNA-binding domain"/>
    <property type="match status" value="1"/>
</dbReference>
<evidence type="ECO:0000256" key="4">
    <source>
        <dbReference type="ARBA" id="ARBA00023163"/>
    </source>
</evidence>
<feature type="domain" description="HTH lysR-type" evidence="5">
    <location>
        <begin position="28"/>
        <end position="79"/>
    </location>
</feature>